<dbReference type="EMBL" id="CABWMV010000006">
    <property type="protein sequence ID" value="VXC55397.1"/>
    <property type="molecule type" value="Genomic_DNA"/>
</dbReference>
<accession>A0A653ZJS0</accession>
<dbReference type="AlphaFoldDB" id="A0A653ZJS0"/>
<dbReference type="RefSeq" id="WP_159333312.1">
    <property type="nucleotide sequence ID" value="NZ_LR733857.1"/>
</dbReference>
<proteinExistence type="predicted"/>
<protein>
    <recommendedName>
        <fullName evidence="3">DUF2652 domain-containing protein</fullName>
    </recommendedName>
</protein>
<dbReference type="Pfam" id="PF10851">
    <property type="entry name" value="DUF2652"/>
    <property type="match status" value="1"/>
</dbReference>
<sequence length="189" mass="22029">MIQEQHTDHPKGVLMMPDISGFTDFVVKSNMFVGKYITENLLKVIMDSNILCFEISEIEGDAILFYKYQNLPTFEESLMQIELIYGNFQKELQRLSQQLAIEIPLSLKTIVHYGEFTQYKIGKFEKLYGAPVVEAHKMLKNHIAEYPPYALFSNAFLQANFEQPEQSTLEYDNCEDCKYLPEIGYIHYL</sequence>
<dbReference type="InterPro" id="IPR020503">
    <property type="entry name" value="Uncharacterised_Rv2561"/>
</dbReference>
<organism evidence="1 2">
    <name type="scientific">Sphingobacterium multivorum</name>
    <dbReference type="NCBI Taxonomy" id="28454"/>
    <lineage>
        <taxon>Bacteria</taxon>
        <taxon>Pseudomonadati</taxon>
        <taxon>Bacteroidota</taxon>
        <taxon>Sphingobacteriia</taxon>
        <taxon>Sphingobacteriales</taxon>
        <taxon>Sphingobacteriaceae</taxon>
        <taxon>Sphingobacterium</taxon>
    </lineage>
</organism>
<evidence type="ECO:0000313" key="1">
    <source>
        <dbReference type="EMBL" id="VXC55397.1"/>
    </source>
</evidence>
<evidence type="ECO:0000313" key="2">
    <source>
        <dbReference type="Proteomes" id="UP000432350"/>
    </source>
</evidence>
<name>A0A653ZJS0_SPHMU</name>
<gene>
    <name evidence="1" type="ORF">SPHINGO8BC_140204</name>
</gene>
<evidence type="ECO:0008006" key="3">
    <source>
        <dbReference type="Google" id="ProtNLM"/>
    </source>
</evidence>
<reference evidence="1 2" key="1">
    <citation type="submission" date="2019-10" db="EMBL/GenBank/DDBJ databases">
        <authorList>
            <person name="Karimi E."/>
        </authorList>
    </citation>
    <scope>NUCLEOTIDE SEQUENCE [LARGE SCALE GENOMIC DNA]</scope>
    <source>
        <strain evidence="1">Sphingobacterium sp. 8BC</strain>
    </source>
</reference>
<dbReference type="Proteomes" id="UP000432350">
    <property type="component" value="Unassembled WGS sequence"/>
</dbReference>